<evidence type="ECO:0000259" key="1">
    <source>
        <dbReference type="PROSITE" id="PS51363"/>
    </source>
</evidence>
<organism evidence="2 3">
    <name type="scientific">Panagrellus redivivus</name>
    <name type="common">Microworm</name>
    <dbReference type="NCBI Taxonomy" id="6233"/>
    <lineage>
        <taxon>Eukaryota</taxon>
        <taxon>Metazoa</taxon>
        <taxon>Ecdysozoa</taxon>
        <taxon>Nematoda</taxon>
        <taxon>Chromadorea</taxon>
        <taxon>Rhabditida</taxon>
        <taxon>Tylenchina</taxon>
        <taxon>Panagrolaimomorpha</taxon>
        <taxon>Panagrolaimoidea</taxon>
        <taxon>Panagrolaimidae</taxon>
        <taxon>Panagrellus</taxon>
    </lineage>
</organism>
<keyword evidence="2" id="KW-1185">Reference proteome</keyword>
<evidence type="ECO:0000313" key="2">
    <source>
        <dbReference type="Proteomes" id="UP000492821"/>
    </source>
</evidence>
<protein>
    <submittedName>
        <fullName evidence="3">W2 domain-containing protein</fullName>
    </submittedName>
</protein>
<evidence type="ECO:0000313" key="3">
    <source>
        <dbReference type="WBParaSite" id="Pan_g422.t1"/>
    </source>
</evidence>
<sequence>FTIKKGVIHSKCKACGHGFVIDPKHKLSTFIVKHPPAITDAYGDASNGTDAQKNERLPVEDANDLDIKENVSNDDDDDGDWAEPLETEALSAHIGKLVIDKDLDKSVDDRLDMLHAFFIKAKKDGSIKNSTKMLNEAQRLELKTKAPLLLADVLLDQNVLKQLKEYENLFLRFLEDDPKAQRNFLGGIEQLIQKHSDIIKSLYVILYACYINDLIVE</sequence>
<dbReference type="Gene3D" id="2.20.25.350">
    <property type="match status" value="1"/>
</dbReference>
<dbReference type="PROSITE" id="PS51363">
    <property type="entry name" value="W2"/>
    <property type="match status" value="1"/>
</dbReference>
<dbReference type="InterPro" id="IPR016024">
    <property type="entry name" value="ARM-type_fold"/>
</dbReference>
<dbReference type="AlphaFoldDB" id="A0A7E4VW41"/>
<reference evidence="2" key="1">
    <citation type="journal article" date="2013" name="Genetics">
        <title>The draft genome and transcriptome of Panagrellus redivivus are shaped by the harsh demands of a free-living lifestyle.</title>
        <authorList>
            <person name="Srinivasan J."/>
            <person name="Dillman A.R."/>
            <person name="Macchietto M.G."/>
            <person name="Heikkinen L."/>
            <person name="Lakso M."/>
            <person name="Fracchia K.M."/>
            <person name="Antoshechkin I."/>
            <person name="Mortazavi A."/>
            <person name="Wong G."/>
            <person name="Sternberg P.W."/>
        </authorList>
    </citation>
    <scope>NUCLEOTIDE SEQUENCE [LARGE SCALE GENOMIC DNA]</scope>
    <source>
        <strain evidence="2">MT8872</strain>
    </source>
</reference>
<feature type="domain" description="W2" evidence="1">
    <location>
        <begin position="104"/>
        <end position="217"/>
    </location>
</feature>
<reference evidence="3" key="2">
    <citation type="submission" date="2020-10" db="UniProtKB">
        <authorList>
            <consortium name="WormBaseParasite"/>
        </authorList>
    </citation>
    <scope>IDENTIFICATION</scope>
</reference>
<dbReference type="WBParaSite" id="Pan_g422.t1">
    <property type="protein sequence ID" value="Pan_g422.t1"/>
    <property type="gene ID" value="Pan_g422"/>
</dbReference>
<dbReference type="SUPFAM" id="SSF48371">
    <property type="entry name" value="ARM repeat"/>
    <property type="match status" value="1"/>
</dbReference>
<dbReference type="Gene3D" id="1.25.40.180">
    <property type="match status" value="1"/>
</dbReference>
<dbReference type="Proteomes" id="UP000492821">
    <property type="component" value="Unassembled WGS sequence"/>
</dbReference>
<name>A0A7E4VW41_PANRE</name>
<accession>A0A7E4VW41</accession>
<dbReference type="InterPro" id="IPR003307">
    <property type="entry name" value="W2_domain"/>
</dbReference>
<proteinExistence type="predicted"/>